<feature type="repeat" description="WD" evidence="4">
    <location>
        <begin position="415"/>
        <end position="445"/>
    </location>
</feature>
<evidence type="ECO:0000256" key="4">
    <source>
        <dbReference type="PROSITE-ProRule" id="PRU00221"/>
    </source>
</evidence>
<feature type="compositionally biased region" description="Polar residues" evidence="5">
    <location>
        <begin position="261"/>
        <end position="275"/>
    </location>
</feature>
<dbReference type="Gene3D" id="1.20.1280.50">
    <property type="match status" value="1"/>
</dbReference>
<evidence type="ECO:0000313" key="8">
    <source>
        <dbReference type="Proteomes" id="UP000316270"/>
    </source>
</evidence>
<dbReference type="Proteomes" id="UP000316270">
    <property type="component" value="Chromosome 12"/>
</dbReference>
<gene>
    <name evidence="7" type="ORF">FKW77_005914</name>
</gene>
<evidence type="ECO:0000256" key="5">
    <source>
        <dbReference type="SAM" id="MobiDB-lite"/>
    </source>
</evidence>
<evidence type="ECO:0000259" key="6">
    <source>
        <dbReference type="PROSITE" id="PS50181"/>
    </source>
</evidence>
<dbReference type="CDD" id="cd00200">
    <property type="entry name" value="WD40"/>
    <property type="match status" value="1"/>
</dbReference>
<evidence type="ECO:0000313" key="7">
    <source>
        <dbReference type="EMBL" id="QDS75024.1"/>
    </source>
</evidence>
<feature type="region of interest" description="Disordered" evidence="5">
    <location>
        <begin position="1"/>
        <end position="20"/>
    </location>
</feature>
<evidence type="ECO:0000256" key="2">
    <source>
        <dbReference type="ARBA" id="ARBA00022574"/>
    </source>
</evidence>
<dbReference type="InterPro" id="IPR020472">
    <property type="entry name" value="WD40_PAC1"/>
</dbReference>
<dbReference type="PRINTS" id="PR00320">
    <property type="entry name" value="GPROTEINBRPT"/>
</dbReference>
<feature type="region of interest" description="Disordered" evidence="5">
    <location>
        <begin position="178"/>
        <end position="275"/>
    </location>
</feature>
<evidence type="ECO:0000256" key="1">
    <source>
        <dbReference type="ARBA" id="ARBA00007968"/>
    </source>
</evidence>
<proteinExistence type="inferred from homology"/>
<feature type="repeat" description="WD" evidence="4">
    <location>
        <begin position="329"/>
        <end position="368"/>
    </location>
</feature>
<dbReference type="InterPro" id="IPR036322">
    <property type="entry name" value="WD40_repeat_dom_sf"/>
</dbReference>
<feature type="domain" description="F-box" evidence="6">
    <location>
        <begin position="109"/>
        <end position="155"/>
    </location>
</feature>
<feature type="repeat" description="WD" evidence="4">
    <location>
        <begin position="497"/>
        <end position="536"/>
    </location>
</feature>
<dbReference type="PANTHER" id="PTHR22847">
    <property type="entry name" value="WD40 REPEAT PROTEIN"/>
    <property type="match status" value="1"/>
</dbReference>
<dbReference type="InterPro" id="IPR001680">
    <property type="entry name" value="WD40_rpt"/>
</dbReference>
<name>A0A517LHB4_9PEZI</name>
<keyword evidence="8" id="KW-1185">Reference proteome</keyword>
<dbReference type="PROSITE" id="PS50181">
    <property type="entry name" value="FBOX"/>
    <property type="match status" value="1"/>
</dbReference>
<feature type="repeat" description="WD" evidence="4">
    <location>
        <begin position="370"/>
        <end position="413"/>
    </location>
</feature>
<dbReference type="Gene3D" id="2.130.10.10">
    <property type="entry name" value="YVTN repeat-like/Quinoprotein amine dehydrogenase"/>
    <property type="match status" value="2"/>
</dbReference>
<dbReference type="InterPro" id="IPR001810">
    <property type="entry name" value="F-box_dom"/>
</dbReference>
<evidence type="ECO:0000256" key="3">
    <source>
        <dbReference type="ARBA" id="ARBA00022737"/>
    </source>
</evidence>
<protein>
    <recommendedName>
        <fullName evidence="6">F-box domain-containing protein</fullName>
    </recommendedName>
</protein>
<dbReference type="SUPFAM" id="SSF50978">
    <property type="entry name" value="WD40 repeat-like"/>
    <property type="match status" value="1"/>
</dbReference>
<keyword evidence="3" id="KW-0677">Repeat</keyword>
<comment type="similarity">
    <text evidence="1">Belongs to the WD repeat MET30/SCONB/SCON-2 family.</text>
</comment>
<feature type="compositionally biased region" description="Polar residues" evidence="5">
    <location>
        <begin position="217"/>
        <end position="231"/>
    </location>
</feature>
<feature type="repeat" description="WD" evidence="4">
    <location>
        <begin position="537"/>
        <end position="576"/>
    </location>
</feature>
<sequence>MTEPFRNNGPPPPFAPSFLQNFKSSTYMKDEGYSEDTRSQAGSEMRADSRMGEIEGDMMDQDAPPSLLPGWIMNMNETERTEFAYAILRSLRTSSIADIVDRFNPLLHIDPLTYFPPELTFELFSYLDPKSLLKASTLNKAWRIRTLDSRLWRQLFGGEGWAANTRVAQDFVSEQRSEIQRTAERKSRVRPSEEVEDAERKSPKKRVRDRQLFGEGSTPSRHTSGTHSLQWAAQHGTVEADDDARMEDAPTRTSDDGEIDSSLQSPSPFDLPSSQDAIHPPIKTSLLLNPRTDPALNWQYLFKQKQRLEGNWIAGRYKNFMLPHPAHKQEGHKECVYTIQYSANYLISGSRDRTLRIWDLDTQRLHRPPLVGHNASVLCLQFDDSPEQDIIVSGGSDCHVIIWQFSTGKMIRKLEHAHSESVLNLKFDDRYLITCSKDKTIKVWSRHALRPTDHAYPNRGISASARFPSYILNVNNLLDVELNRMKPLREFSLLMTLEGHGAAVNAIQVLGNQIVSASGDRHVKIWDVKTGQCLKTISGHAKGIACVQFDGRRIVSGSSDETVRIFDRATGAEVACLKGHTNLVRTVQARFGDVAGSEAAEEREARDIDRNYYSAKLSGALPSMPLTREERRARNAGGRDPKDIFAVGAKLPPGGGGSRWARIVSGSYDESVIIWKRDTDGKWIPAHILLQWQAVSNAGGDIRRQQQAAHVHPQNATTAHQQLTAMMTGLPPNMTFPQWFAQFGNTLTQQQLQQLHAHWTHQLNQINQANQAAQAAMTTQTTTTTAVPPQQGQAQAPVANAAAPVPIIPAQWLNNLPHHPAVPATIQATQQTVQANAALTNAAIQANLQHLAQIPAQVAAVQAAHAHHAAAGANHGHGAAAPAAVANAVNNNTNGNNNSNGCRVFKIQFDSRRIICCSQDTTIVGWDFANGDKEIEDAAKFFGEEN</sequence>
<dbReference type="OrthoDB" id="19711at2759"/>
<reference evidence="7 8" key="1">
    <citation type="submission" date="2019-07" db="EMBL/GenBank/DDBJ databases">
        <title>Finished genome of Venturia effusa.</title>
        <authorList>
            <person name="Young C.A."/>
            <person name="Cox M.P."/>
            <person name="Ganley A.R.D."/>
            <person name="David W.J."/>
        </authorList>
    </citation>
    <scope>NUCLEOTIDE SEQUENCE [LARGE SCALE GENOMIC DNA]</scope>
    <source>
        <strain evidence="8">albino</strain>
    </source>
</reference>
<dbReference type="InterPro" id="IPR036047">
    <property type="entry name" value="F-box-like_dom_sf"/>
</dbReference>
<dbReference type="EMBL" id="CP042196">
    <property type="protein sequence ID" value="QDS75024.1"/>
    <property type="molecule type" value="Genomic_DNA"/>
</dbReference>
<dbReference type="SMART" id="SM00256">
    <property type="entry name" value="FBOX"/>
    <property type="match status" value="1"/>
</dbReference>
<feature type="compositionally biased region" description="Basic and acidic residues" evidence="5">
    <location>
        <begin position="246"/>
        <end position="255"/>
    </location>
</feature>
<dbReference type="STRING" id="50376.A0A517LHB4"/>
<dbReference type="PROSITE" id="PS50082">
    <property type="entry name" value="WD_REPEATS_2"/>
    <property type="match status" value="5"/>
</dbReference>
<feature type="compositionally biased region" description="Basic and acidic residues" evidence="5">
    <location>
        <begin position="178"/>
        <end position="201"/>
    </location>
</feature>
<dbReference type="PANTHER" id="PTHR22847:SF723">
    <property type="entry name" value="E3 UBIQUITIN LIGASE COMPLEX SCF SUBUNIT SCONB-RELATED"/>
    <property type="match status" value="1"/>
</dbReference>
<dbReference type="AlphaFoldDB" id="A0A517LHB4"/>
<dbReference type="SMART" id="SM00320">
    <property type="entry name" value="WD40"/>
    <property type="match status" value="7"/>
</dbReference>
<dbReference type="InterPro" id="IPR015943">
    <property type="entry name" value="WD40/YVTN_repeat-like_dom_sf"/>
</dbReference>
<organism evidence="7 8">
    <name type="scientific">Venturia effusa</name>
    <dbReference type="NCBI Taxonomy" id="50376"/>
    <lineage>
        <taxon>Eukaryota</taxon>
        <taxon>Fungi</taxon>
        <taxon>Dikarya</taxon>
        <taxon>Ascomycota</taxon>
        <taxon>Pezizomycotina</taxon>
        <taxon>Dothideomycetes</taxon>
        <taxon>Pleosporomycetidae</taxon>
        <taxon>Venturiales</taxon>
        <taxon>Venturiaceae</taxon>
        <taxon>Venturia</taxon>
    </lineage>
</organism>
<dbReference type="SUPFAM" id="SSF81383">
    <property type="entry name" value="F-box domain"/>
    <property type="match status" value="1"/>
</dbReference>
<dbReference type="PROSITE" id="PS50294">
    <property type="entry name" value="WD_REPEATS_REGION"/>
    <property type="match status" value="4"/>
</dbReference>
<dbReference type="Pfam" id="PF00400">
    <property type="entry name" value="WD40"/>
    <property type="match status" value="5"/>
</dbReference>
<keyword evidence="2 4" id="KW-0853">WD repeat</keyword>
<dbReference type="Pfam" id="PF12937">
    <property type="entry name" value="F-box-like"/>
    <property type="match status" value="1"/>
</dbReference>
<dbReference type="PROSITE" id="PS00678">
    <property type="entry name" value="WD_REPEATS_1"/>
    <property type="match status" value="2"/>
</dbReference>
<accession>A0A517LHB4</accession>
<dbReference type="InterPro" id="IPR019775">
    <property type="entry name" value="WD40_repeat_CS"/>
</dbReference>